<accession>I7FAU4</accession>
<evidence type="ECO:0008006" key="4">
    <source>
        <dbReference type="Google" id="ProtNLM"/>
    </source>
</evidence>
<evidence type="ECO:0000256" key="1">
    <source>
        <dbReference type="SAM" id="MobiDB-lite"/>
    </source>
</evidence>
<organism evidence="2 3">
    <name type="scientific">Mycolicibacterium smegmatis (strain ATCC 700084 / mc(2)155)</name>
    <name type="common">Mycobacterium smegmatis</name>
    <dbReference type="NCBI Taxonomy" id="246196"/>
    <lineage>
        <taxon>Bacteria</taxon>
        <taxon>Bacillati</taxon>
        <taxon>Actinomycetota</taxon>
        <taxon>Actinomycetes</taxon>
        <taxon>Mycobacteriales</taxon>
        <taxon>Mycobacteriaceae</taxon>
        <taxon>Mycolicibacterium</taxon>
    </lineage>
</organism>
<dbReference type="Pfam" id="PF07849">
    <property type="entry name" value="DUF1641"/>
    <property type="match status" value="1"/>
</dbReference>
<dbReference type="PATRIC" id="fig|246196.56.peg.2259"/>
<dbReference type="KEGG" id="msg:MSMEI_2205"/>
<reference evidence="2 3" key="2">
    <citation type="journal article" date="2009" name="Genome Res.">
        <title>Ortho-proteogenomics: multiple proteomes investigation through orthology and a new MS-based protocol.</title>
        <authorList>
            <person name="Gallien S."/>
            <person name="Perrodou E."/>
            <person name="Carapito C."/>
            <person name="Deshayes C."/>
            <person name="Reyrat J.M."/>
            <person name="Van Dorsselaer A."/>
            <person name="Poch O."/>
            <person name="Schaeffer C."/>
            <person name="Lecompte O."/>
        </authorList>
    </citation>
    <scope>NUCLEOTIDE SEQUENCE [LARGE SCALE GENOMIC DNA]</scope>
    <source>
        <strain evidence="3">ATCC 700084 / mc(2)155</strain>
    </source>
</reference>
<feature type="region of interest" description="Disordered" evidence="1">
    <location>
        <begin position="1"/>
        <end position="28"/>
    </location>
</feature>
<dbReference type="AlphaFoldDB" id="I7FAU4"/>
<sequence>MPRRRNSEREDGMASNGHSAGQNAIDELPDISPVDGIRRRLDDPQVAEALNSLLDHADLLAVLVKGLDGFVRRGDDIANNLTSAIGELKALNAADTPIPALAALKDVDLAGLANSLATLSGGLVKATPALNAVLDSLTDQRGAEVLSALGDALVAARTSAPPAPRGVRGMWKTLRAAAKDPDVGRGVSYLIEVARVFGSKV</sequence>
<gene>
    <name evidence="2" type="ordered locus">MSMEI_2205</name>
</gene>
<evidence type="ECO:0000313" key="2">
    <source>
        <dbReference type="EMBL" id="AFP38675.1"/>
    </source>
</evidence>
<protein>
    <recommendedName>
        <fullName evidence="4">DUF1641 domain-containing protein</fullName>
    </recommendedName>
</protein>
<dbReference type="Proteomes" id="UP000006158">
    <property type="component" value="Chromosome"/>
</dbReference>
<dbReference type="InterPro" id="IPR012440">
    <property type="entry name" value="DUF1641"/>
</dbReference>
<dbReference type="EMBL" id="CP001663">
    <property type="protein sequence ID" value="AFP38675.1"/>
    <property type="molecule type" value="Genomic_DNA"/>
</dbReference>
<name>I7FAU4_MYCS2</name>
<feature type="compositionally biased region" description="Basic and acidic residues" evidence="1">
    <location>
        <begin position="1"/>
        <end position="12"/>
    </location>
</feature>
<evidence type="ECO:0000313" key="3">
    <source>
        <dbReference type="Proteomes" id="UP000006158"/>
    </source>
</evidence>
<proteinExistence type="predicted"/>
<reference evidence="2 3" key="1">
    <citation type="journal article" date="2007" name="Genome Biol.">
        <title>Interrupted coding sequences in Mycobacterium smegmatis: authentic mutations or sequencing errors?</title>
        <authorList>
            <person name="Deshayes C."/>
            <person name="Perrodou E."/>
            <person name="Gallien S."/>
            <person name="Euphrasie D."/>
            <person name="Schaeffer C."/>
            <person name="Van-Dorsselaer A."/>
            <person name="Poch O."/>
            <person name="Lecompte O."/>
            <person name="Reyrat J.M."/>
        </authorList>
    </citation>
    <scope>NUCLEOTIDE SEQUENCE [LARGE SCALE GENOMIC DNA]</scope>
    <source>
        <strain evidence="3">ATCC 700084 / mc(2)155</strain>
    </source>
</reference>